<organism evidence="1">
    <name type="scientific">freshwater metagenome</name>
    <dbReference type="NCBI Taxonomy" id="449393"/>
    <lineage>
        <taxon>unclassified sequences</taxon>
        <taxon>metagenomes</taxon>
        <taxon>ecological metagenomes</taxon>
    </lineage>
</organism>
<name>A0A6J6V4W8_9ZZZZ</name>
<proteinExistence type="predicted"/>
<dbReference type="Gene3D" id="3.30.530.20">
    <property type="match status" value="1"/>
</dbReference>
<accession>A0A6J6V4W8</accession>
<dbReference type="AlphaFoldDB" id="A0A6J6V4W8"/>
<dbReference type="EMBL" id="CAEZZK010000215">
    <property type="protein sequence ID" value="CAB4766125.1"/>
    <property type="molecule type" value="Genomic_DNA"/>
</dbReference>
<reference evidence="1" key="1">
    <citation type="submission" date="2020-05" db="EMBL/GenBank/DDBJ databases">
        <authorList>
            <person name="Chiriac C."/>
            <person name="Salcher M."/>
            <person name="Ghai R."/>
            <person name="Kavagutti S V."/>
        </authorList>
    </citation>
    <scope>NUCLEOTIDE SEQUENCE</scope>
</reference>
<evidence type="ECO:0000313" key="1">
    <source>
        <dbReference type="EMBL" id="CAB4766125.1"/>
    </source>
</evidence>
<dbReference type="Pfam" id="PF10604">
    <property type="entry name" value="Polyketide_cyc2"/>
    <property type="match status" value="1"/>
</dbReference>
<dbReference type="InterPro" id="IPR019587">
    <property type="entry name" value="Polyketide_cyclase/dehydratase"/>
</dbReference>
<protein>
    <submittedName>
        <fullName evidence="1">Unannotated protein</fullName>
    </submittedName>
</protein>
<sequence length="152" mass="16870">MTYAVSVVREVAASPEKVWALVTDLSRMGEWSPENQGGEWLDGATCAAVGAKFRGNNKNGDKSWQATVSVEVCDAPKKFVFVLNYKENHLCDWVYEIEPTPNGCRLTHAWVAGTHWEQFAPFGKDISGVEDRATHNLRTMGVTLDNLLKAVK</sequence>
<gene>
    <name evidence="1" type="ORF">UFOPK2855_01024</name>
</gene>
<dbReference type="CDD" id="cd07812">
    <property type="entry name" value="SRPBCC"/>
    <property type="match status" value="1"/>
</dbReference>
<dbReference type="InterPro" id="IPR023393">
    <property type="entry name" value="START-like_dom_sf"/>
</dbReference>
<dbReference type="SUPFAM" id="SSF55961">
    <property type="entry name" value="Bet v1-like"/>
    <property type="match status" value="1"/>
</dbReference>